<gene>
    <name evidence="3" type="ORF">GCM10022262_23720</name>
</gene>
<dbReference type="EMBL" id="BAABBA010000010">
    <property type="protein sequence ID" value="GAA4288012.1"/>
    <property type="molecule type" value="Genomic_DNA"/>
</dbReference>
<sequence length="279" mass="29762">MRVRQVRRGRLVLDVRDEGPVDGETMLLLHGFPQDGSCWGAVVPALHAEGLRTLAPDQRGYSPGARPPRRGAYRLEWLVDDALAVLDAAGVEQAHVVGHDWGGGVAWAAAALHPERVASLTAVSTPHPRALARAMANPGQALRTSYVGLFQLPRLPEALLERRLVTLLTGSGLPAASAEHYAGRMREPGALRAALNWYRALPLTRLRPPGDVAVPTTYLWGSADPALRRGAARRTGDHVGAAYRFVELTAGHWLPETEPDEVAGAILDQVAAAAGQGPG</sequence>
<feature type="domain" description="AB hydrolase-1" evidence="2">
    <location>
        <begin position="25"/>
        <end position="259"/>
    </location>
</feature>
<evidence type="ECO:0000313" key="4">
    <source>
        <dbReference type="Proteomes" id="UP001499841"/>
    </source>
</evidence>
<dbReference type="Pfam" id="PF00561">
    <property type="entry name" value="Abhydrolase_1"/>
    <property type="match status" value="1"/>
</dbReference>
<dbReference type="InterPro" id="IPR000073">
    <property type="entry name" value="AB_hydrolase_1"/>
</dbReference>
<dbReference type="PRINTS" id="PR00412">
    <property type="entry name" value="EPOXHYDRLASE"/>
</dbReference>
<comment type="caution">
    <text evidence="3">The sequence shown here is derived from an EMBL/GenBank/DDBJ whole genome shotgun (WGS) entry which is preliminary data.</text>
</comment>
<keyword evidence="1 3" id="KW-0378">Hydrolase</keyword>
<dbReference type="InterPro" id="IPR000639">
    <property type="entry name" value="Epox_hydrolase-like"/>
</dbReference>
<evidence type="ECO:0000313" key="3">
    <source>
        <dbReference type="EMBL" id="GAA4288012.1"/>
    </source>
</evidence>
<dbReference type="Gene3D" id="3.40.50.1820">
    <property type="entry name" value="alpha/beta hydrolase"/>
    <property type="match status" value="1"/>
</dbReference>
<dbReference type="PANTHER" id="PTHR43329">
    <property type="entry name" value="EPOXIDE HYDROLASE"/>
    <property type="match status" value="1"/>
</dbReference>
<evidence type="ECO:0000256" key="1">
    <source>
        <dbReference type="ARBA" id="ARBA00022801"/>
    </source>
</evidence>
<dbReference type="InterPro" id="IPR029058">
    <property type="entry name" value="AB_hydrolase_fold"/>
</dbReference>
<reference evidence="4" key="1">
    <citation type="journal article" date="2019" name="Int. J. Syst. Evol. Microbiol.">
        <title>The Global Catalogue of Microorganisms (GCM) 10K type strain sequencing project: providing services to taxonomists for standard genome sequencing and annotation.</title>
        <authorList>
            <consortium name="The Broad Institute Genomics Platform"/>
            <consortium name="The Broad Institute Genome Sequencing Center for Infectious Disease"/>
            <person name="Wu L."/>
            <person name="Ma J."/>
        </authorList>
    </citation>
    <scope>NUCLEOTIDE SEQUENCE [LARGE SCALE GENOMIC DNA]</scope>
    <source>
        <strain evidence="4">JCM 17459</strain>
    </source>
</reference>
<dbReference type="Proteomes" id="UP001499841">
    <property type="component" value="Unassembled WGS sequence"/>
</dbReference>
<evidence type="ECO:0000259" key="2">
    <source>
        <dbReference type="Pfam" id="PF00561"/>
    </source>
</evidence>
<keyword evidence="4" id="KW-1185">Reference proteome</keyword>
<protein>
    <submittedName>
        <fullName evidence="3">Alpha/beta fold hydrolase</fullName>
    </submittedName>
</protein>
<accession>A0ABP8EVS0</accession>
<organism evidence="3 4">
    <name type="scientific">Georgenia daeguensis</name>
    <dbReference type="NCBI Taxonomy" id="908355"/>
    <lineage>
        <taxon>Bacteria</taxon>
        <taxon>Bacillati</taxon>
        <taxon>Actinomycetota</taxon>
        <taxon>Actinomycetes</taxon>
        <taxon>Micrococcales</taxon>
        <taxon>Bogoriellaceae</taxon>
        <taxon>Georgenia</taxon>
    </lineage>
</organism>
<dbReference type="PRINTS" id="PR00111">
    <property type="entry name" value="ABHYDROLASE"/>
</dbReference>
<dbReference type="GO" id="GO:0016787">
    <property type="term" value="F:hydrolase activity"/>
    <property type="evidence" value="ECO:0007669"/>
    <property type="project" value="UniProtKB-KW"/>
</dbReference>
<dbReference type="SUPFAM" id="SSF53474">
    <property type="entry name" value="alpha/beta-Hydrolases"/>
    <property type="match status" value="1"/>
</dbReference>
<name>A0ABP8EVS0_9MICO</name>
<proteinExistence type="predicted"/>